<dbReference type="SUPFAM" id="SSF46785">
    <property type="entry name" value="Winged helix' DNA-binding domain"/>
    <property type="match status" value="1"/>
</dbReference>
<evidence type="ECO:0000256" key="3">
    <source>
        <dbReference type="RuleBase" id="RU003939"/>
    </source>
</evidence>
<evidence type="ECO:0000313" key="5">
    <source>
        <dbReference type="EMBL" id="REI40213.1"/>
    </source>
</evidence>
<dbReference type="Gene3D" id="4.10.520.10">
    <property type="entry name" value="IHF-like DNA-binding proteins"/>
    <property type="match status" value="1"/>
</dbReference>
<evidence type="ECO:0000259" key="4">
    <source>
        <dbReference type="Pfam" id="PF08279"/>
    </source>
</evidence>
<evidence type="ECO:0000256" key="2">
    <source>
        <dbReference type="ARBA" id="ARBA00023125"/>
    </source>
</evidence>
<name>A0ABX9KEU7_9FUSO</name>
<dbReference type="PRINTS" id="PR01727">
    <property type="entry name" value="DNABINDINGHU"/>
</dbReference>
<dbReference type="SUPFAM" id="SSF47729">
    <property type="entry name" value="IHF-like DNA-binding proteins"/>
    <property type="match status" value="1"/>
</dbReference>
<dbReference type="Proteomes" id="UP000263486">
    <property type="component" value="Unassembled WGS sequence"/>
</dbReference>
<comment type="caution">
    <text evidence="5">The sequence shown here is derived from an EMBL/GenBank/DDBJ whole genome shotgun (WGS) entry which is preliminary data.</text>
</comment>
<feature type="domain" description="Helix-turn-helix type 11" evidence="4">
    <location>
        <begin position="8"/>
        <end position="51"/>
    </location>
</feature>
<dbReference type="PANTHER" id="PTHR33175:SF3">
    <property type="entry name" value="DNA-BINDING PROTEIN HU-BETA"/>
    <property type="match status" value="1"/>
</dbReference>
<dbReference type="Gene3D" id="1.10.10.10">
    <property type="entry name" value="Winged helix-like DNA-binding domain superfamily/Winged helix DNA-binding domain"/>
    <property type="match status" value="1"/>
</dbReference>
<dbReference type="InterPro" id="IPR000119">
    <property type="entry name" value="Hist_DNA-bd"/>
</dbReference>
<sequence length="159" mass="18069">MEDEPMKEKILKLLAKSEPLKTGDIAKMLKVDSKEVTKAIKALKKEGKIISPKKYFYTVEKVEEKLVVSKKDFVSLYKEKGTFKTKVEAETNLNAFIDLVGELLASGKEVNFTGWGKFKIVEREERKGRNPQTGEEITISAKKLIKFKSGKKLDEKVNN</sequence>
<dbReference type="Pfam" id="PF08279">
    <property type="entry name" value="HTH_11"/>
    <property type="match status" value="1"/>
</dbReference>
<dbReference type="SMART" id="SM00411">
    <property type="entry name" value="BHL"/>
    <property type="match status" value="1"/>
</dbReference>
<dbReference type="PANTHER" id="PTHR33175">
    <property type="entry name" value="DNA-BINDING PROTEIN HU"/>
    <property type="match status" value="1"/>
</dbReference>
<comment type="similarity">
    <text evidence="3">Belongs to the bacterial histone-like protein family.</text>
</comment>
<dbReference type="CDD" id="cd13831">
    <property type="entry name" value="HU"/>
    <property type="match status" value="1"/>
</dbReference>
<dbReference type="InterPro" id="IPR013196">
    <property type="entry name" value="HTH_11"/>
</dbReference>
<evidence type="ECO:0000256" key="1">
    <source>
        <dbReference type="ARBA" id="ARBA00023067"/>
    </source>
</evidence>
<dbReference type="InterPro" id="IPR036390">
    <property type="entry name" value="WH_DNA-bd_sf"/>
</dbReference>
<dbReference type="Pfam" id="PF00216">
    <property type="entry name" value="Bac_DNA_binding"/>
    <property type="match status" value="1"/>
</dbReference>
<reference evidence="5 6" key="1">
    <citation type="submission" date="2018-08" db="EMBL/GenBank/DDBJ databases">
        <title>Draft genome sequence of Psychrilyobacter sp. strain SD5 isolated from Black Sea water.</title>
        <authorList>
            <person name="Yadav S."/>
            <person name="Villanueva L."/>
            <person name="Damste J.S.S."/>
        </authorList>
    </citation>
    <scope>NUCLEOTIDE SEQUENCE [LARGE SCALE GENOMIC DNA]</scope>
    <source>
        <strain evidence="5 6">SD5</strain>
    </source>
</reference>
<evidence type="ECO:0000313" key="6">
    <source>
        <dbReference type="Proteomes" id="UP000263486"/>
    </source>
</evidence>
<dbReference type="InterPro" id="IPR036388">
    <property type="entry name" value="WH-like_DNA-bd_sf"/>
</dbReference>
<keyword evidence="1" id="KW-0226">DNA condensation</keyword>
<keyword evidence="6" id="KW-1185">Reference proteome</keyword>
<protein>
    <submittedName>
        <fullName evidence="5">HTH domain-containing protein</fullName>
    </submittedName>
</protein>
<dbReference type="InterPro" id="IPR010992">
    <property type="entry name" value="IHF-like_DNA-bd_dom_sf"/>
</dbReference>
<dbReference type="EMBL" id="QUAJ01000022">
    <property type="protein sequence ID" value="REI40213.1"/>
    <property type="molecule type" value="Genomic_DNA"/>
</dbReference>
<keyword evidence="2" id="KW-0238">DNA-binding</keyword>
<accession>A0ABX9KEU7</accession>
<proteinExistence type="inferred from homology"/>
<gene>
    <name evidence="5" type="ORF">DYH56_11620</name>
</gene>
<organism evidence="5 6">
    <name type="scientific">Psychrilyobacter piezotolerans</name>
    <dbReference type="NCBI Taxonomy" id="2293438"/>
    <lineage>
        <taxon>Bacteria</taxon>
        <taxon>Fusobacteriati</taxon>
        <taxon>Fusobacteriota</taxon>
        <taxon>Fusobacteriia</taxon>
        <taxon>Fusobacteriales</taxon>
        <taxon>Fusobacteriaceae</taxon>
        <taxon>Psychrilyobacter</taxon>
    </lineage>
</organism>